<evidence type="ECO:0000313" key="4">
    <source>
        <dbReference type="Proteomes" id="UP001596547"/>
    </source>
</evidence>
<dbReference type="AlphaFoldDB" id="A0ABD6AF90"/>
<name>A0ABD6AF90_9EURY</name>
<feature type="transmembrane region" description="Helical" evidence="2">
    <location>
        <begin position="371"/>
        <end position="390"/>
    </location>
</feature>
<accession>A0ABD6AF90</accession>
<keyword evidence="2" id="KW-1133">Transmembrane helix</keyword>
<keyword evidence="2" id="KW-0812">Transmembrane</keyword>
<gene>
    <name evidence="3" type="ORF">ACFQPE_20900</name>
</gene>
<evidence type="ECO:0000313" key="3">
    <source>
        <dbReference type="EMBL" id="MFC7319231.1"/>
    </source>
</evidence>
<keyword evidence="4" id="KW-1185">Reference proteome</keyword>
<protein>
    <recommendedName>
        <fullName evidence="5">PGF-CTERM sorting domain-containing protein</fullName>
    </recommendedName>
</protein>
<keyword evidence="2" id="KW-0472">Membrane</keyword>
<dbReference type="RefSeq" id="WP_379794867.1">
    <property type="nucleotide sequence ID" value="NZ_JBHTBB010000003.1"/>
</dbReference>
<sequence>MNVLTSTLLALLLIVSGTVPAGAATASTGQGEVYAGTHVEFETSGDAIVDYTVNGETVLQSITVQSRSTAERRGDVRAGIGLSAVTQLSGAAVSLDSRTEVSATVTAESGASMRAHDNSRGILVVRSGGESQYVTVNVSSSTQTDRESDKRVVVTTEDGTTGTFVVVGDGEVTVNDRGNVSASVEGDGALVFRSYPDGRDDDDRREEQLISEGKAAAEVHVMQKSEEGSEFVADVVRYSEDTTVEVTQKTAGTVTMTAERSQSRGKIVITSVSERAIGSVEDLRVTVDGEAAVEASSYSELESAIDNGDASKFLVRQQSSARASTDVLVAVDHFSQREITLSEDSDGSDGSDSTGSDGDGDNRTTDAQGPGFGPIGVLFALVATVALTLARRR</sequence>
<dbReference type="EMBL" id="JBHTBF010000004">
    <property type="protein sequence ID" value="MFC7319231.1"/>
    <property type="molecule type" value="Genomic_DNA"/>
</dbReference>
<evidence type="ECO:0000256" key="2">
    <source>
        <dbReference type="SAM" id="Phobius"/>
    </source>
</evidence>
<feature type="region of interest" description="Disordered" evidence="1">
    <location>
        <begin position="339"/>
        <end position="369"/>
    </location>
</feature>
<evidence type="ECO:0000256" key="1">
    <source>
        <dbReference type="SAM" id="MobiDB-lite"/>
    </source>
</evidence>
<evidence type="ECO:0008006" key="5">
    <source>
        <dbReference type="Google" id="ProtNLM"/>
    </source>
</evidence>
<dbReference type="Proteomes" id="UP001596547">
    <property type="component" value="Unassembled WGS sequence"/>
</dbReference>
<reference evidence="3 4" key="1">
    <citation type="journal article" date="2019" name="Int. J. Syst. Evol. Microbiol.">
        <title>The Global Catalogue of Microorganisms (GCM) 10K type strain sequencing project: providing services to taxonomists for standard genome sequencing and annotation.</title>
        <authorList>
            <consortium name="The Broad Institute Genomics Platform"/>
            <consortium name="The Broad Institute Genome Sequencing Center for Infectious Disease"/>
            <person name="Wu L."/>
            <person name="Ma J."/>
        </authorList>
    </citation>
    <scope>NUCLEOTIDE SEQUENCE [LARGE SCALE GENOMIC DNA]</scope>
    <source>
        <strain evidence="3 4">PSR21</strain>
    </source>
</reference>
<proteinExistence type="predicted"/>
<comment type="caution">
    <text evidence="3">The sequence shown here is derived from an EMBL/GenBank/DDBJ whole genome shotgun (WGS) entry which is preliminary data.</text>
</comment>
<organism evidence="3 4">
    <name type="scientific">Halomarina halobia</name>
    <dbReference type="NCBI Taxonomy" id="3033386"/>
    <lineage>
        <taxon>Archaea</taxon>
        <taxon>Methanobacteriati</taxon>
        <taxon>Methanobacteriota</taxon>
        <taxon>Stenosarchaea group</taxon>
        <taxon>Halobacteria</taxon>
        <taxon>Halobacteriales</taxon>
        <taxon>Natronomonadaceae</taxon>
        <taxon>Halomarina</taxon>
    </lineage>
</organism>